<name>A0A0E0KMD6_ORYPU</name>
<proteinExistence type="predicted"/>
<dbReference type="Proteomes" id="UP000026962">
    <property type="component" value="Chromosome 4"/>
</dbReference>
<dbReference type="EnsemblPlants" id="OPUNC04G01350.2">
    <property type="protein sequence ID" value="OPUNC04G01350.2"/>
    <property type="gene ID" value="OPUNC04G01350"/>
</dbReference>
<evidence type="ECO:0000256" key="1">
    <source>
        <dbReference type="SAM" id="MobiDB-lite"/>
    </source>
</evidence>
<feature type="compositionally biased region" description="Basic and acidic residues" evidence="1">
    <location>
        <begin position="14"/>
        <end position="25"/>
    </location>
</feature>
<dbReference type="HOGENOM" id="CLU_1691294_0_0_1"/>
<dbReference type="Gramene" id="OPUNC04G01350.2">
    <property type="protein sequence ID" value="OPUNC04G01350.2"/>
    <property type="gene ID" value="OPUNC04G01350"/>
</dbReference>
<keyword evidence="3" id="KW-1185">Reference proteome</keyword>
<protein>
    <submittedName>
        <fullName evidence="2">Uncharacterized protein</fullName>
    </submittedName>
</protein>
<evidence type="ECO:0000313" key="2">
    <source>
        <dbReference type="EnsemblPlants" id="OPUNC04G01350.2"/>
    </source>
</evidence>
<accession>A0A0E0KMD6</accession>
<reference evidence="2" key="1">
    <citation type="submission" date="2015-04" db="UniProtKB">
        <authorList>
            <consortium name="EnsemblPlants"/>
        </authorList>
    </citation>
    <scope>IDENTIFICATION</scope>
</reference>
<feature type="region of interest" description="Disordered" evidence="1">
    <location>
        <begin position="1"/>
        <end position="31"/>
    </location>
</feature>
<sequence>PSGGDFPAQPAGDPKGKGPRPREDGITSSLSLARVAPPHLSRATGRGRRRVSFCELLSASSGETPPLELLRRDSAFIPPPPINGLVNNLLPAPKEATVKFHGSCKSVTGHKDTILCWVVLGPSLFVLQLYKGNEFCHDIPLCRVKSCSSKNSCIFK</sequence>
<evidence type="ECO:0000313" key="3">
    <source>
        <dbReference type="Proteomes" id="UP000026962"/>
    </source>
</evidence>
<organism evidence="2">
    <name type="scientific">Oryza punctata</name>
    <name type="common">Red rice</name>
    <dbReference type="NCBI Taxonomy" id="4537"/>
    <lineage>
        <taxon>Eukaryota</taxon>
        <taxon>Viridiplantae</taxon>
        <taxon>Streptophyta</taxon>
        <taxon>Embryophyta</taxon>
        <taxon>Tracheophyta</taxon>
        <taxon>Spermatophyta</taxon>
        <taxon>Magnoliopsida</taxon>
        <taxon>Liliopsida</taxon>
        <taxon>Poales</taxon>
        <taxon>Poaceae</taxon>
        <taxon>BOP clade</taxon>
        <taxon>Oryzoideae</taxon>
        <taxon>Oryzeae</taxon>
        <taxon>Oryzinae</taxon>
        <taxon>Oryza</taxon>
    </lineage>
</organism>
<reference evidence="2" key="2">
    <citation type="submission" date="2018-05" db="EMBL/GenBank/DDBJ databases">
        <title>OpunRS2 (Oryza punctata Reference Sequence Version 2).</title>
        <authorList>
            <person name="Zhang J."/>
            <person name="Kudrna D."/>
            <person name="Lee S."/>
            <person name="Talag J."/>
            <person name="Welchert J."/>
            <person name="Wing R.A."/>
        </authorList>
    </citation>
    <scope>NUCLEOTIDE SEQUENCE [LARGE SCALE GENOMIC DNA]</scope>
</reference>
<dbReference type="AlphaFoldDB" id="A0A0E0KMD6"/>